<keyword evidence="2" id="KW-0488">Methylation</keyword>
<feature type="transmembrane region" description="Helical" evidence="3">
    <location>
        <begin position="7"/>
        <end position="31"/>
    </location>
</feature>
<reference evidence="4 5" key="1">
    <citation type="submission" date="2013-08" db="EMBL/GenBank/DDBJ databases">
        <authorList>
            <person name="Stouthamer R."/>
            <person name="Nunney L."/>
        </authorList>
    </citation>
    <scope>NUCLEOTIDE SEQUENCE [LARGE SCALE GENOMIC DNA]</scope>
    <source>
        <strain evidence="5">ann-1</strain>
    </source>
</reference>
<dbReference type="InterPro" id="IPR045584">
    <property type="entry name" value="Pilin-like"/>
</dbReference>
<dbReference type="HOGENOM" id="CLU_091705_4_2_6"/>
<dbReference type="Gene3D" id="3.30.700.10">
    <property type="entry name" value="Glycoprotein, Type 4 Pilin"/>
    <property type="match status" value="1"/>
</dbReference>
<sequence length="189" mass="20397">MKKRQQGFALLEVMVVLIVIAILTAIMLPLYQHYVAKAQVMAALAEITPGRTPAENILTEPVMSNHIAGSTAATKPHQLGLASSTPRCHNISVLMTGLTPDKPGMGMDGDTYITCVIRGNALVNNKTINWTRLNMTHQLYEVVRDPRGGQHPSTKGEPVGGRWFCVTDVPEPLWPAGCKGALPPFSSDG</sequence>
<dbReference type="SUPFAM" id="SSF54523">
    <property type="entry name" value="Pili subunits"/>
    <property type="match status" value="1"/>
</dbReference>
<keyword evidence="3" id="KW-0472">Membrane</keyword>
<organism evidence="4 5">
    <name type="scientific">Xylella fastidiosa subsp. sandyi Ann-1</name>
    <dbReference type="NCBI Taxonomy" id="155920"/>
    <lineage>
        <taxon>Bacteria</taxon>
        <taxon>Pseudomonadati</taxon>
        <taxon>Pseudomonadota</taxon>
        <taxon>Gammaproteobacteria</taxon>
        <taxon>Lysobacterales</taxon>
        <taxon>Lysobacteraceae</taxon>
        <taxon>Xylella</taxon>
    </lineage>
</organism>
<accession>A0A060H3C7</accession>
<dbReference type="AlphaFoldDB" id="A0A060H3C7"/>
<dbReference type="InterPro" id="IPR001082">
    <property type="entry name" value="Pilin"/>
</dbReference>
<dbReference type="NCBIfam" id="TIGR02532">
    <property type="entry name" value="IV_pilin_GFxxxE"/>
    <property type="match status" value="1"/>
</dbReference>
<dbReference type="Proteomes" id="UP000027215">
    <property type="component" value="Chromosome"/>
</dbReference>
<dbReference type="InterPro" id="IPR012902">
    <property type="entry name" value="N_methyl_site"/>
</dbReference>
<comment type="similarity">
    <text evidence="1">Belongs to the N-Me-Phe pilin family.</text>
</comment>
<dbReference type="KEGG" id="xfs:D934_07230"/>
<evidence type="ECO:0000313" key="5">
    <source>
        <dbReference type="Proteomes" id="UP000027215"/>
    </source>
</evidence>
<gene>
    <name evidence="4" type="ORF">D934_07230</name>
</gene>
<dbReference type="PATRIC" id="fig|155920.8.peg.1683"/>
<keyword evidence="3" id="KW-0812">Transmembrane</keyword>
<evidence type="ECO:0000256" key="2">
    <source>
        <dbReference type="ARBA" id="ARBA00022481"/>
    </source>
</evidence>
<evidence type="ECO:0000256" key="1">
    <source>
        <dbReference type="ARBA" id="ARBA00005233"/>
    </source>
</evidence>
<dbReference type="EMBL" id="CP006696">
    <property type="protein sequence ID" value="AIC10073.1"/>
    <property type="molecule type" value="Genomic_DNA"/>
</dbReference>
<proteinExistence type="inferred from homology"/>
<dbReference type="RefSeq" id="WP_020852743.1">
    <property type="nucleotide sequence ID" value="NZ_CP006696.1"/>
</dbReference>
<dbReference type="GO" id="GO:0007155">
    <property type="term" value="P:cell adhesion"/>
    <property type="evidence" value="ECO:0007669"/>
    <property type="project" value="InterPro"/>
</dbReference>
<dbReference type="GO" id="GO:0009289">
    <property type="term" value="C:pilus"/>
    <property type="evidence" value="ECO:0007669"/>
    <property type="project" value="InterPro"/>
</dbReference>
<name>A0A060H3C7_XYLFS</name>
<dbReference type="Pfam" id="PF00114">
    <property type="entry name" value="Pilin"/>
    <property type="match status" value="1"/>
</dbReference>
<evidence type="ECO:0000313" key="4">
    <source>
        <dbReference type="EMBL" id="AIC10073.1"/>
    </source>
</evidence>
<evidence type="ECO:0000256" key="3">
    <source>
        <dbReference type="SAM" id="Phobius"/>
    </source>
</evidence>
<keyword evidence="3" id="KW-1133">Transmembrane helix</keyword>
<protein>
    <submittedName>
        <fullName evidence="4">Ferrous iron transporter B</fullName>
    </submittedName>
</protein>
<dbReference type="Pfam" id="PF07963">
    <property type="entry name" value="N_methyl"/>
    <property type="match status" value="1"/>
</dbReference>